<dbReference type="Proteomes" id="UP000675920">
    <property type="component" value="Unplaced"/>
</dbReference>
<evidence type="ECO:0000313" key="10">
    <source>
        <dbReference type="RefSeq" id="WP_028312135.1"/>
    </source>
</evidence>
<evidence type="ECO:0000259" key="7">
    <source>
        <dbReference type="Pfam" id="PF02687"/>
    </source>
</evidence>
<keyword evidence="9" id="KW-1185">Reference proteome</keyword>
<evidence type="ECO:0000313" key="9">
    <source>
        <dbReference type="Proteomes" id="UP000675920"/>
    </source>
</evidence>
<dbReference type="AlphaFoldDB" id="A0A8B6X5B0"/>
<evidence type="ECO:0000256" key="2">
    <source>
        <dbReference type="ARBA" id="ARBA00022475"/>
    </source>
</evidence>
<reference evidence="10" key="5">
    <citation type="submission" date="2025-08" db="UniProtKB">
        <authorList>
            <consortium name="RefSeq"/>
        </authorList>
    </citation>
    <scope>IDENTIFICATION</scope>
</reference>
<comment type="subcellular location">
    <subcellularLocation>
        <location evidence="1">Cell membrane</location>
        <topology evidence="1">Multi-pass membrane protein</topology>
    </subcellularLocation>
</comment>
<feature type="transmembrane region" description="Helical" evidence="6">
    <location>
        <begin position="301"/>
        <end position="327"/>
    </location>
</feature>
<reference evidence="10" key="1">
    <citation type="journal article" date="2007" name="Curr. Opin. Struct. Biol.">
        <title>Structure and mechanism of ABC transporter proteins.</title>
        <authorList>
            <person name="Hollenstein K."/>
            <person name="Dawson R.J."/>
            <person name="Locher K.P."/>
        </authorList>
    </citation>
    <scope>NUCLEOTIDE SEQUENCE</scope>
</reference>
<evidence type="ECO:0000256" key="4">
    <source>
        <dbReference type="ARBA" id="ARBA00022989"/>
    </source>
</evidence>
<organism evidence="9 10">
    <name type="scientific">Derxia gummosa DSM 723</name>
    <dbReference type="NCBI Taxonomy" id="1121388"/>
    <lineage>
        <taxon>Bacteria</taxon>
        <taxon>Pseudomonadati</taxon>
        <taxon>Pseudomonadota</taxon>
        <taxon>Betaproteobacteria</taxon>
        <taxon>Burkholderiales</taxon>
        <taxon>Alcaligenaceae</taxon>
        <taxon>Derxia</taxon>
    </lineage>
</organism>
<reference evidence="10" key="2">
    <citation type="journal article" date="2008" name="Microbiol. Mol. Biol. Rev.">
        <title>Structure, function, and evolution of bacterial ATP-binding cassette systems.</title>
        <authorList>
            <person name="Davidson A.L."/>
            <person name="Dassa E."/>
            <person name="Orelle C."/>
            <person name="Chen J."/>
        </authorList>
    </citation>
    <scope>NUCLEOTIDE SEQUENCE</scope>
</reference>
<dbReference type="Pfam" id="PF02687">
    <property type="entry name" value="FtsX"/>
    <property type="match status" value="1"/>
</dbReference>
<reference evidence="10" key="3">
    <citation type="journal article" date="2014" name="J. Gen. Physiol.">
        <title>Structural diversity of ABC transporters.</title>
        <authorList>
            <person name="ter Beek J."/>
            <person name="Guskov A."/>
            <person name="Slotboom D.J."/>
        </authorList>
    </citation>
    <scope>NUCLEOTIDE SEQUENCE</scope>
</reference>
<feature type="transmembrane region" description="Helical" evidence="6">
    <location>
        <begin position="20"/>
        <end position="39"/>
    </location>
</feature>
<dbReference type="PANTHER" id="PTHR43738:SF3">
    <property type="entry name" value="ABC TRANSPORTER PERMEASE"/>
    <property type="match status" value="1"/>
</dbReference>
<keyword evidence="2" id="KW-1003">Cell membrane</keyword>
<keyword evidence="5 6" id="KW-0472">Membrane</keyword>
<proteinExistence type="predicted"/>
<dbReference type="Pfam" id="PF12704">
    <property type="entry name" value="MacB_PCD"/>
    <property type="match status" value="1"/>
</dbReference>
<dbReference type="InterPro" id="IPR003838">
    <property type="entry name" value="ABC3_permease_C"/>
</dbReference>
<dbReference type="InterPro" id="IPR051125">
    <property type="entry name" value="ABC-4/HrtB_transporter"/>
</dbReference>
<feature type="domain" description="MacB-like periplasmic core" evidence="8">
    <location>
        <begin position="19"/>
        <end position="228"/>
    </location>
</feature>
<evidence type="ECO:0000256" key="1">
    <source>
        <dbReference type="ARBA" id="ARBA00004651"/>
    </source>
</evidence>
<feature type="domain" description="ABC3 transporter permease C-terminal" evidence="7">
    <location>
        <begin position="259"/>
        <end position="380"/>
    </location>
</feature>
<evidence type="ECO:0000256" key="6">
    <source>
        <dbReference type="SAM" id="Phobius"/>
    </source>
</evidence>
<dbReference type="RefSeq" id="WP_028312135.1">
    <property type="nucleotide sequence ID" value="NZ_AXWS01000014.1"/>
</dbReference>
<feature type="transmembrane region" description="Helical" evidence="6">
    <location>
        <begin position="253"/>
        <end position="280"/>
    </location>
</feature>
<feature type="transmembrane region" description="Helical" evidence="6">
    <location>
        <begin position="353"/>
        <end position="374"/>
    </location>
</feature>
<keyword evidence="4 6" id="KW-1133">Transmembrane helix</keyword>
<dbReference type="GO" id="GO:0005886">
    <property type="term" value="C:plasma membrane"/>
    <property type="evidence" value="ECO:0007669"/>
    <property type="project" value="UniProtKB-SubCell"/>
</dbReference>
<protein>
    <submittedName>
        <fullName evidence="10">ABC transporter permease</fullName>
    </submittedName>
</protein>
<accession>A0A8B6X5B0</accession>
<name>A0A8B6X5B0_9BURK</name>
<evidence type="ECO:0000256" key="3">
    <source>
        <dbReference type="ARBA" id="ARBA00022692"/>
    </source>
</evidence>
<keyword evidence="3 6" id="KW-0812">Transmembrane</keyword>
<dbReference type="OrthoDB" id="241967at2"/>
<reference evidence="10" key="4">
    <citation type="journal article" date="2015" name="F1000Prime Rep">
        <title>Structure and mechanism of ABC transporters.</title>
        <authorList>
            <person name="Wilkens S."/>
        </authorList>
    </citation>
    <scope>NUCLEOTIDE SEQUENCE</scope>
</reference>
<sequence>MPIPLHYIARNLRVRKLTTALTAGGMALVIFVFAAVLMLDAGLKETLVATGRADNIIVIRQGSQTEVQSGIQRDQAALIESAPEVALDAAGRPFVARECVVLNSLLRRDGGKRANVVVRGTDATGIALRPQARLAEGRWFRPGSTEIVVGRQVLKSYAGVELGQSLSFAQRQWTVVGVFDAGNSGFDSEIWGDADQMLQSFRRNAYSSVIARLASRDAFDPLKARLDADPRLKVDLERENRFYEKQSESLSDFITILGMVLSAIFSVGAMIGAAITMYAAVATRTAEIGTLRALGYRRRGILAAFLIESLLLAAIGGVAGLVAASFLQTITVSTMNFVSFSQMAFGFRMTPGIVLRTALFALLMGAVGGFLPALRAARMKIVDALRAG</sequence>
<dbReference type="InterPro" id="IPR025857">
    <property type="entry name" value="MacB_PCD"/>
</dbReference>
<evidence type="ECO:0000256" key="5">
    <source>
        <dbReference type="ARBA" id="ARBA00023136"/>
    </source>
</evidence>
<dbReference type="PANTHER" id="PTHR43738">
    <property type="entry name" value="ABC TRANSPORTER, MEMBRANE PROTEIN"/>
    <property type="match status" value="1"/>
</dbReference>
<evidence type="ECO:0000259" key="8">
    <source>
        <dbReference type="Pfam" id="PF12704"/>
    </source>
</evidence>